<dbReference type="InParanoid" id="A0A2K1QUN0"/>
<evidence type="ECO:0000256" key="1">
    <source>
        <dbReference type="SAM" id="MobiDB-lite"/>
    </source>
</evidence>
<name>A0A2K1QUN0_9PEZI</name>
<feature type="region of interest" description="Disordered" evidence="1">
    <location>
        <begin position="1"/>
        <end position="24"/>
    </location>
</feature>
<dbReference type="PANTHER" id="PTHR37540:SF5">
    <property type="entry name" value="TRANSCRIPTION FACTOR DOMAIN-CONTAINING PROTEIN"/>
    <property type="match status" value="1"/>
</dbReference>
<proteinExistence type="predicted"/>
<sequence length="408" mass="43624">MPLPPRTDPPSWPPPSTSPEDRRTFHSIKLESQIEFEFLNVSHPSEARSSATRRKVRSHVTRHQHYKEQQAMANSRAGSPNAYVSRRGRRPSPPKSSSSPSPSAQNTPNSSPLPTALPTPDASLTPATAAPASIRPVSPHSAPHCYAAGHYIPLTPYPQEWHFSIPSVLSHYLSNMAAAQLPFRNDPVALQARWFPLLVSTPLTLHPLLLLSASHLQALHGTKTHGLDLTALRGMAISAVNSALLTTTFADSEPSLSRSNSAASSSGTLSQPPSGNTSPTRSTLSRSNSNSADSPDSDAIVAAVTLLAHYEALQNDRVTYATHMAGLQKLIELRGGLAELGLGGTLERVVRWVDANGGLRMGRGRVFAAEEEKRGFGDGGAGAEEKPRVVAGTEVEFAGWGNVRIPGR</sequence>
<feature type="compositionally biased region" description="Basic residues" evidence="1">
    <location>
        <begin position="51"/>
        <end position="65"/>
    </location>
</feature>
<gene>
    <name evidence="2" type="ORF">CAC42_5313</name>
</gene>
<dbReference type="Proteomes" id="UP000243797">
    <property type="component" value="Unassembled WGS sequence"/>
</dbReference>
<keyword evidence="2" id="KW-0240">DNA-directed RNA polymerase</keyword>
<dbReference type="AlphaFoldDB" id="A0A2K1QUN0"/>
<dbReference type="PANTHER" id="PTHR37540">
    <property type="entry name" value="TRANSCRIPTION FACTOR (ACR-2), PUTATIVE-RELATED-RELATED"/>
    <property type="match status" value="1"/>
</dbReference>
<feature type="region of interest" description="Disordered" evidence="1">
    <location>
        <begin position="41"/>
        <end position="139"/>
    </location>
</feature>
<dbReference type="OrthoDB" id="4159781at2759"/>
<keyword evidence="2" id="KW-0804">Transcription</keyword>
<organism evidence="2 3">
    <name type="scientific">Sphaceloma murrayae</name>
    <dbReference type="NCBI Taxonomy" id="2082308"/>
    <lineage>
        <taxon>Eukaryota</taxon>
        <taxon>Fungi</taxon>
        <taxon>Dikarya</taxon>
        <taxon>Ascomycota</taxon>
        <taxon>Pezizomycotina</taxon>
        <taxon>Dothideomycetes</taxon>
        <taxon>Dothideomycetidae</taxon>
        <taxon>Myriangiales</taxon>
        <taxon>Elsinoaceae</taxon>
        <taxon>Sphaceloma</taxon>
    </lineage>
</organism>
<keyword evidence="3" id="KW-1185">Reference proteome</keyword>
<dbReference type="InterPro" id="IPR021858">
    <property type="entry name" value="Fun_TF"/>
</dbReference>
<feature type="compositionally biased region" description="Low complexity" evidence="1">
    <location>
        <begin position="95"/>
        <end position="133"/>
    </location>
</feature>
<feature type="compositionally biased region" description="Pro residues" evidence="1">
    <location>
        <begin position="1"/>
        <end position="17"/>
    </location>
</feature>
<dbReference type="EMBL" id="NKHZ01000039">
    <property type="protein sequence ID" value="PNS18774.1"/>
    <property type="molecule type" value="Genomic_DNA"/>
</dbReference>
<accession>A0A2K1QUN0</accession>
<comment type="caution">
    <text evidence="2">The sequence shown here is derived from an EMBL/GenBank/DDBJ whole genome shotgun (WGS) entry which is preliminary data.</text>
</comment>
<dbReference type="Pfam" id="PF11951">
    <property type="entry name" value="Fungal_trans_2"/>
    <property type="match status" value="1"/>
</dbReference>
<dbReference type="GO" id="GO:0000428">
    <property type="term" value="C:DNA-directed RNA polymerase complex"/>
    <property type="evidence" value="ECO:0007669"/>
    <property type="project" value="UniProtKB-KW"/>
</dbReference>
<feature type="region of interest" description="Disordered" evidence="1">
    <location>
        <begin position="253"/>
        <end position="296"/>
    </location>
</feature>
<evidence type="ECO:0000313" key="3">
    <source>
        <dbReference type="Proteomes" id="UP000243797"/>
    </source>
</evidence>
<reference evidence="2 3" key="1">
    <citation type="submission" date="2017-06" db="EMBL/GenBank/DDBJ databases">
        <title>Draft genome sequence of a variant of Elsinoe murrayae.</title>
        <authorList>
            <person name="Cheng Q."/>
        </authorList>
    </citation>
    <scope>NUCLEOTIDE SEQUENCE [LARGE SCALE GENOMIC DNA]</scope>
    <source>
        <strain evidence="2 3">CQ-2017a</strain>
    </source>
</reference>
<evidence type="ECO:0000313" key="2">
    <source>
        <dbReference type="EMBL" id="PNS18774.1"/>
    </source>
</evidence>
<protein>
    <submittedName>
        <fullName evidence="2">DNA-directed RNA polymerase III subunit rpc1</fullName>
    </submittedName>
</protein>
<dbReference type="STRING" id="2082308.A0A2K1QUN0"/>